<comment type="subcellular location">
    <subcellularLocation>
        <location evidence="1">Membrane</location>
        <topology evidence="1">Multi-pass membrane protein</topology>
    </subcellularLocation>
</comment>
<protein>
    <recommendedName>
        <fullName evidence="6">ABC transmembrane type-1 domain-containing protein</fullName>
    </recommendedName>
</protein>
<evidence type="ECO:0000259" key="6">
    <source>
        <dbReference type="PROSITE" id="PS50928"/>
    </source>
</evidence>
<dbReference type="AlphaFoldDB" id="A0A0F9E029"/>
<dbReference type="PROSITE" id="PS50928">
    <property type="entry name" value="ABC_TM1"/>
    <property type="match status" value="1"/>
</dbReference>
<dbReference type="SUPFAM" id="SSF161098">
    <property type="entry name" value="MetI-like"/>
    <property type="match status" value="1"/>
</dbReference>
<dbReference type="InterPro" id="IPR000515">
    <property type="entry name" value="MetI-like"/>
</dbReference>
<proteinExistence type="predicted"/>
<keyword evidence="2 5" id="KW-0812">Transmembrane</keyword>
<evidence type="ECO:0000256" key="3">
    <source>
        <dbReference type="ARBA" id="ARBA00022989"/>
    </source>
</evidence>
<dbReference type="InterPro" id="IPR035906">
    <property type="entry name" value="MetI-like_sf"/>
</dbReference>
<reference evidence="7" key="1">
    <citation type="journal article" date="2015" name="Nature">
        <title>Complex archaea that bridge the gap between prokaryotes and eukaryotes.</title>
        <authorList>
            <person name="Spang A."/>
            <person name="Saw J.H."/>
            <person name="Jorgensen S.L."/>
            <person name="Zaremba-Niedzwiedzka K."/>
            <person name="Martijn J."/>
            <person name="Lind A.E."/>
            <person name="van Eijk R."/>
            <person name="Schleper C."/>
            <person name="Guy L."/>
            <person name="Ettema T.J."/>
        </authorList>
    </citation>
    <scope>NUCLEOTIDE SEQUENCE</scope>
</reference>
<dbReference type="EMBL" id="LAZR01039243">
    <property type="protein sequence ID" value="KKL17478.1"/>
    <property type="molecule type" value="Genomic_DNA"/>
</dbReference>
<dbReference type="GO" id="GO:0016020">
    <property type="term" value="C:membrane"/>
    <property type="evidence" value="ECO:0007669"/>
    <property type="project" value="UniProtKB-SubCell"/>
</dbReference>
<feature type="transmembrane region" description="Helical" evidence="5">
    <location>
        <begin position="6"/>
        <end position="27"/>
    </location>
</feature>
<keyword evidence="3 5" id="KW-1133">Transmembrane helix</keyword>
<dbReference type="PANTHER" id="PTHR42727:SF1">
    <property type="entry name" value="PHOSPHATE TRANSPORT SYSTEM PERMEASE"/>
    <property type="match status" value="1"/>
</dbReference>
<dbReference type="Gene3D" id="1.10.3720.10">
    <property type="entry name" value="MetI-like"/>
    <property type="match status" value="1"/>
</dbReference>
<comment type="caution">
    <text evidence="7">The sequence shown here is derived from an EMBL/GenBank/DDBJ whole genome shotgun (WGS) entry which is preliminary data.</text>
</comment>
<evidence type="ECO:0000256" key="4">
    <source>
        <dbReference type="ARBA" id="ARBA00023136"/>
    </source>
</evidence>
<evidence type="ECO:0000313" key="7">
    <source>
        <dbReference type="EMBL" id="KKL17478.1"/>
    </source>
</evidence>
<evidence type="ECO:0000256" key="1">
    <source>
        <dbReference type="ARBA" id="ARBA00004141"/>
    </source>
</evidence>
<feature type="domain" description="ABC transmembrane type-1" evidence="6">
    <location>
        <begin position="1"/>
        <end position="98"/>
    </location>
</feature>
<evidence type="ECO:0000256" key="5">
    <source>
        <dbReference type="SAM" id="Phobius"/>
    </source>
</evidence>
<feature type="transmembrane region" description="Helical" evidence="5">
    <location>
        <begin position="79"/>
        <end position="102"/>
    </location>
</feature>
<name>A0A0F9E029_9ZZZZ</name>
<dbReference type="PANTHER" id="PTHR42727">
    <property type="entry name" value="PHOSPHATE TRANSPORT SYSTEM PERMEASE PROTEIN"/>
    <property type="match status" value="1"/>
</dbReference>
<evidence type="ECO:0000256" key="2">
    <source>
        <dbReference type="ARBA" id="ARBA00022692"/>
    </source>
</evidence>
<sequence>TTRPETMLNVLFPAAIPGIVGGVLLAVSRAIGETMIVVMAAGLIAKMTINPLDSVTTVTVQIVTLLIGDTSFDNPKTLAAFALGMMLFLVTLVINIFALRIVRKYREAYD</sequence>
<organism evidence="7">
    <name type="scientific">marine sediment metagenome</name>
    <dbReference type="NCBI Taxonomy" id="412755"/>
    <lineage>
        <taxon>unclassified sequences</taxon>
        <taxon>metagenomes</taxon>
        <taxon>ecological metagenomes</taxon>
    </lineage>
</organism>
<accession>A0A0F9E029</accession>
<dbReference type="GO" id="GO:0055085">
    <property type="term" value="P:transmembrane transport"/>
    <property type="evidence" value="ECO:0007669"/>
    <property type="project" value="InterPro"/>
</dbReference>
<keyword evidence="4 5" id="KW-0472">Membrane</keyword>
<gene>
    <name evidence="7" type="ORF">LCGC14_2485170</name>
</gene>
<feature type="non-terminal residue" evidence="7">
    <location>
        <position position="1"/>
    </location>
</feature>